<dbReference type="EMBL" id="CP053452">
    <property type="protein sequence ID" value="QJW96896.1"/>
    <property type="molecule type" value="Genomic_DNA"/>
</dbReference>
<proteinExistence type="predicted"/>
<dbReference type="AlphaFoldDB" id="A0A6M5YTZ9"/>
<keyword evidence="2" id="KW-1185">Reference proteome</keyword>
<protein>
    <submittedName>
        <fullName evidence="1">Uncharacterized protein</fullName>
    </submittedName>
</protein>
<name>A0A6M5YTZ9_9BACT</name>
<evidence type="ECO:0000313" key="2">
    <source>
        <dbReference type="Proteomes" id="UP000503447"/>
    </source>
</evidence>
<accession>A0A6M5YTZ9</accession>
<dbReference type="KEGG" id="ftj:FTUN_4456"/>
<reference evidence="2" key="1">
    <citation type="submission" date="2020-05" db="EMBL/GenBank/DDBJ databases">
        <title>Frigoriglobus tundricola gen. nov., sp. nov., a psychrotolerant cellulolytic planctomycete of the family Gemmataceae with two divergent copies of 16S rRNA gene.</title>
        <authorList>
            <person name="Kulichevskaya I.S."/>
            <person name="Ivanova A.A."/>
            <person name="Naumoff D.G."/>
            <person name="Beletsky A.V."/>
            <person name="Rijpstra W.I.C."/>
            <person name="Sinninghe Damste J.S."/>
            <person name="Mardanov A.V."/>
            <person name="Ravin N.V."/>
            <person name="Dedysh S.N."/>
        </authorList>
    </citation>
    <scope>NUCLEOTIDE SEQUENCE [LARGE SCALE GENOMIC DNA]</scope>
    <source>
        <strain evidence="2">PL17</strain>
    </source>
</reference>
<sequence>MPMNACLTLPATTTPTVKKSVHRECIEEENKHKWIESEKAGYDLGEACVNRWVKEHWRGYLRAKWVEHLQGKCFWVELDRGDFGLLQRKFHSQTELLDLILNQLAAGKENLDVLTWAICNCISTEPVNEILEALDVNSRRLAHRFECPTSPGANSAA</sequence>
<dbReference type="Proteomes" id="UP000503447">
    <property type="component" value="Chromosome"/>
</dbReference>
<gene>
    <name evidence="1" type="ORF">FTUN_4456</name>
</gene>
<evidence type="ECO:0000313" key="1">
    <source>
        <dbReference type="EMBL" id="QJW96896.1"/>
    </source>
</evidence>
<organism evidence="1 2">
    <name type="scientific">Frigoriglobus tundricola</name>
    <dbReference type="NCBI Taxonomy" id="2774151"/>
    <lineage>
        <taxon>Bacteria</taxon>
        <taxon>Pseudomonadati</taxon>
        <taxon>Planctomycetota</taxon>
        <taxon>Planctomycetia</taxon>
        <taxon>Gemmatales</taxon>
        <taxon>Gemmataceae</taxon>
        <taxon>Frigoriglobus</taxon>
    </lineage>
</organism>